<evidence type="ECO:0000256" key="2">
    <source>
        <dbReference type="ARBA" id="ARBA00008423"/>
    </source>
</evidence>
<dbReference type="GO" id="GO:0005634">
    <property type="term" value="C:nucleus"/>
    <property type="evidence" value="ECO:0007669"/>
    <property type="project" value="UniProtKB-SubCell"/>
</dbReference>
<keyword evidence="8" id="KW-0539">Nucleus</keyword>
<keyword evidence="6" id="KW-0863">Zinc-finger</keyword>
<comment type="similarity">
    <text evidence="2">Belongs to the ZC3H14 family.</text>
</comment>
<feature type="non-terminal residue" evidence="10">
    <location>
        <position position="79"/>
    </location>
</feature>
<dbReference type="OrthoDB" id="5589010at2759"/>
<dbReference type="InterPro" id="IPR043094">
    <property type="entry name" value="Nab2/ZC3H14_N_sf"/>
</dbReference>
<dbReference type="EMBL" id="CAJPIZ010008259">
    <property type="protein sequence ID" value="CAG2110987.1"/>
    <property type="molecule type" value="Genomic_DNA"/>
</dbReference>
<evidence type="ECO:0000313" key="10">
    <source>
        <dbReference type="EMBL" id="CAD7630557.1"/>
    </source>
</evidence>
<dbReference type="Proteomes" id="UP000759131">
    <property type="component" value="Unassembled WGS sequence"/>
</dbReference>
<evidence type="ECO:0000256" key="7">
    <source>
        <dbReference type="ARBA" id="ARBA00022833"/>
    </source>
</evidence>
<dbReference type="GO" id="GO:0008270">
    <property type="term" value="F:zinc ion binding"/>
    <property type="evidence" value="ECO:0007669"/>
    <property type="project" value="UniProtKB-KW"/>
</dbReference>
<sequence length="79" mass="9123">MSNFKSEVIQRLRADIRSKLDQIGAFVDNELADYIMVLVANQKSKYQMKDDLSLFLGAETDQFVNWLANTLKRLQLANQ</sequence>
<protein>
    <recommendedName>
        <fullName evidence="3">Zinc finger CCCH domain-containing protein 14</fullName>
    </recommendedName>
</protein>
<dbReference type="InterPro" id="IPR040366">
    <property type="entry name" value="Nab2/ZC3H14"/>
</dbReference>
<organism evidence="10">
    <name type="scientific">Medioppia subpectinata</name>
    <dbReference type="NCBI Taxonomy" id="1979941"/>
    <lineage>
        <taxon>Eukaryota</taxon>
        <taxon>Metazoa</taxon>
        <taxon>Ecdysozoa</taxon>
        <taxon>Arthropoda</taxon>
        <taxon>Chelicerata</taxon>
        <taxon>Arachnida</taxon>
        <taxon>Acari</taxon>
        <taxon>Acariformes</taxon>
        <taxon>Sarcoptiformes</taxon>
        <taxon>Oribatida</taxon>
        <taxon>Brachypylina</taxon>
        <taxon>Oppioidea</taxon>
        <taxon>Oppiidae</taxon>
        <taxon>Medioppia</taxon>
    </lineage>
</organism>
<keyword evidence="4" id="KW-0479">Metal-binding</keyword>
<dbReference type="Gene3D" id="1.10.340.40">
    <property type="entry name" value="Nuclear abundant poly(A) RNA-bind protein 2, N-terminal domain"/>
    <property type="match status" value="1"/>
</dbReference>
<evidence type="ECO:0000256" key="8">
    <source>
        <dbReference type="ARBA" id="ARBA00023242"/>
    </source>
</evidence>
<evidence type="ECO:0000256" key="6">
    <source>
        <dbReference type="ARBA" id="ARBA00022771"/>
    </source>
</evidence>
<keyword evidence="7" id="KW-0862">Zinc</keyword>
<dbReference type="PANTHER" id="PTHR14738">
    <property type="entry name" value="ZINC FINGER CCCH DOMAIN-CONTAINING PROTEIN 14"/>
    <property type="match status" value="1"/>
</dbReference>
<comment type="subcellular location">
    <subcellularLocation>
        <location evidence="1">Nucleus</location>
    </subcellularLocation>
</comment>
<dbReference type="InterPro" id="IPR002483">
    <property type="entry name" value="PWI_dom"/>
</dbReference>
<dbReference type="GO" id="GO:0008143">
    <property type="term" value="F:poly(A) binding"/>
    <property type="evidence" value="ECO:0007669"/>
    <property type="project" value="InterPro"/>
</dbReference>
<evidence type="ECO:0000256" key="3">
    <source>
        <dbReference type="ARBA" id="ARBA00015071"/>
    </source>
</evidence>
<evidence type="ECO:0000256" key="4">
    <source>
        <dbReference type="ARBA" id="ARBA00022723"/>
    </source>
</evidence>
<evidence type="ECO:0000259" key="9">
    <source>
        <dbReference type="Pfam" id="PF01480"/>
    </source>
</evidence>
<dbReference type="GO" id="GO:0043488">
    <property type="term" value="P:regulation of mRNA stability"/>
    <property type="evidence" value="ECO:0007669"/>
    <property type="project" value="InterPro"/>
</dbReference>
<keyword evidence="5" id="KW-0677">Repeat</keyword>
<feature type="domain" description="PWI" evidence="9">
    <location>
        <begin position="16"/>
        <end position="67"/>
    </location>
</feature>
<name>A0A7R9KW63_9ACAR</name>
<proteinExistence type="inferred from homology"/>
<evidence type="ECO:0000256" key="5">
    <source>
        <dbReference type="ARBA" id="ARBA00022737"/>
    </source>
</evidence>
<dbReference type="AlphaFoldDB" id="A0A7R9KW63"/>
<keyword evidence="11" id="KW-1185">Reference proteome</keyword>
<dbReference type="EMBL" id="OC862834">
    <property type="protein sequence ID" value="CAD7630557.1"/>
    <property type="molecule type" value="Genomic_DNA"/>
</dbReference>
<dbReference type="GO" id="GO:0005737">
    <property type="term" value="C:cytoplasm"/>
    <property type="evidence" value="ECO:0007669"/>
    <property type="project" value="TreeGrafter"/>
</dbReference>
<gene>
    <name evidence="10" type="ORF">OSB1V03_LOCUS10969</name>
</gene>
<accession>A0A7R9KW63</accession>
<reference evidence="10" key="1">
    <citation type="submission" date="2020-11" db="EMBL/GenBank/DDBJ databases">
        <authorList>
            <person name="Tran Van P."/>
        </authorList>
    </citation>
    <scope>NUCLEOTIDE SEQUENCE</scope>
</reference>
<dbReference type="Pfam" id="PF01480">
    <property type="entry name" value="PWI"/>
    <property type="match status" value="1"/>
</dbReference>
<evidence type="ECO:0000313" key="11">
    <source>
        <dbReference type="Proteomes" id="UP000759131"/>
    </source>
</evidence>
<dbReference type="PANTHER" id="PTHR14738:SF29">
    <property type="entry name" value="ZINC FINGER CCCH DOMAIN-CONTAINING PROTEIN 14"/>
    <property type="match status" value="1"/>
</dbReference>
<evidence type="ECO:0000256" key="1">
    <source>
        <dbReference type="ARBA" id="ARBA00004123"/>
    </source>
</evidence>